<feature type="coiled-coil region" evidence="1">
    <location>
        <begin position="390"/>
        <end position="417"/>
    </location>
</feature>
<feature type="region of interest" description="Disordered" evidence="2">
    <location>
        <begin position="639"/>
        <end position="704"/>
    </location>
</feature>
<feature type="region of interest" description="Disordered" evidence="2">
    <location>
        <begin position="577"/>
        <end position="621"/>
    </location>
</feature>
<evidence type="ECO:0000313" key="4">
    <source>
        <dbReference type="EMBL" id="KAF9327986.1"/>
    </source>
</evidence>
<proteinExistence type="predicted"/>
<accession>A0A9P5SJ83</accession>
<keyword evidence="5" id="KW-1185">Reference proteome</keyword>
<name>A0A9P5SJ83_9FUNG</name>
<keyword evidence="1" id="KW-0175">Coiled coil</keyword>
<keyword evidence="3" id="KW-0472">Membrane</keyword>
<feature type="transmembrane region" description="Helical" evidence="3">
    <location>
        <begin position="321"/>
        <end position="345"/>
    </location>
</feature>
<keyword evidence="3" id="KW-0812">Transmembrane</keyword>
<reference evidence="4" key="1">
    <citation type="journal article" date="2020" name="Fungal Divers.">
        <title>Resolving the Mortierellaceae phylogeny through synthesis of multi-gene phylogenetics and phylogenomics.</title>
        <authorList>
            <person name="Vandepol N."/>
            <person name="Liber J."/>
            <person name="Desiro A."/>
            <person name="Na H."/>
            <person name="Kennedy M."/>
            <person name="Barry K."/>
            <person name="Grigoriev I.V."/>
            <person name="Miller A.N."/>
            <person name="O'Donnell K."/>
            <person name="Stajich J.E."/>
            <person name="Bonito G."/>
        </authorList>
    </citation>
    <scope>NUCLEOTIDE SEQUENCE</scope>
    <source>
        <strain evidence="4">NVP1</strain>
    </source>
</reference>
<gene>
    <name evidence="4" type="ORF">BG006_008778</name>
</gene>
<feature type="region of interest" description="Disordered" evidence="2">
    <location>
        <begin position="442"/>
        <end position="467"/>
    </location>
</feature>
<protein>
    <submittedName>
        <fullName evidence="4">Uncharacterized protein</fullName>
    </submittedName>
</protein>
<feature type="compositionally biased region" description="Polar residues" evidence="2">
    <location>
        <begin position="663"/>
        <end position="678"/>
    </location>
</feature>
<keyword evidence="3" id="KW-1133">Transmembrane helix</keyword>
<sequence>MEQLSSPSSKQNGLFRRFMTWFLDFTTCRDGVFRFIWMILTFGYAYPRRRVGENFMYCILRHVVIFFSRLFCIIGAIYYMYRWINYAAAGDQRELTTLKRETKANETLVPFFTILSTEPNKINVTSVSYSSPLKSDRVMTQSTRKEGLRYGMERIAVFINSNLSTSDMGHFEVTVQHQSPLPAYPWFRINLFSPPKLESEKKGKEDEEETEYFSDQDLFNQYYYQPGHYVEILYTPTEVHSPPLNSSNIFTQIKNFAGFGDEVVTYSYESAISFKPFPASVAAQKGYTNETTVIILRPQASLQFIYYREEKTNFRDTMSSIGGLLSLAGSVIAFLFGAGLLSPWGKLVEMPFFRRKVAGSLAKAYASKDGISKGPFTGRIEDIGKFDQDMASHETRITLLKERMDELELVLTEYYLEGDIFQDYASERLQLKREKREALARAASTRPGVAQGEEGGAGGQDIPLLPSRKMDEYRRQSISGNHHRPNLAPLGHSRKFSDSAYPQRQQPLSPPLPLPQSRSSFYGTKQGGGRHRQSSSEQSLLRHSDQYSPNRASDETVNNSHENNQSMVSLLDQQGQPMYQASPMSPTYQFPSHQQLQHSRYSSSSASSSPASPPLLTPGYFTRPKDEFTQFSVIHEVSGEVQPPSETTHGSQAGGAGARDSWWGTTTDASSNGDNMRLSQHGPHQRYSGQGAFEMDMSDMPRES</sequence>
<evidence type="ECO:0000256" key="3">
    <source>
        <dbReference type="SAM" id="Phobius"/>
    </source>
</evidence>
<feature type="transmembrane region" description="Helical" evidence="3">
    <location>
        <begin position="31"/>
        <end position="47"/>
    </location>
</feature>
<evidence type="ECO:0000313" key="5">
    <source>
        <dbReference type="Proteomes" id="UP000696485"/>
    </source>
</evidence>
<feature type="region of interest" description="Disordered" evidence="2">
    <location>
        <begin position="479"/>
        <end position="560"/>
    </location>
</feature>
<dbReference type="EMBL" id="JAAAUY010000607">
    <property type="protein sequence ID" value="KAF9327986.1"/>
    <property type="molecule type" value="Genomic_DNA"/>
</dbReference>
<feature type="transmembrane region" description="Helical" evidence="3">
    <location>
        <begin position="59"/>
        <end position="81"/>
    </location>
</feature>
<comment type="caution">
    <text evidence="4">The sequence shown here is derived from an EMBL/GenBank/DDBJ whole genome shotgun (WGS) entry which is preliminary data.</text>
</comment>
<evidence type="ECO:0000256" key="2">
    <source>
        <dbReference type="SAM" id="MobiDB-lite"/>
    </source>
</evidence>
<feature type="compositionally biased region" description="Polar residues" evidence="2">
    <location>
        <begin position="546"/>
        <end position="560"/>
    </location>
</feature>
<evidence type="ECO:0000256" key="1">
    <source>
        <dbReference type="SAM" id="Coils"/>
    </source>
</evidence>
<dbReference type="AlphaFoldDB" id="A0A9P5SJ83"/>
<organism evidence="4 5">
    <name type="scientific">Podila minutissima</name>
    <dbReference type="NCBI Taxonomy" id="64525"/>
    <lineage>
        <taxon>Eukaryota</taxon>
        <taxon>Fungi</taxon>
        <taxon>Fungi incertae sedis</taxon>
        <taxon>Mucoromycota</taxon>
        <taxon>Mortierellomycotina</taxon>
        <taxon>Mortierellomycetes</taxon>
        <taxon>Mortierellales</taxon>
        <taxon>Mortierellaceae</taxon>
        <taxon>Podila</taxon>
    </lineage>
</organism>
<dbReference type="Proteomes" id="UP000696485">
    <property type="component" value="Unassembled WGS sequence"/>
</dbReference>
<feature type="compositionally biased region" description="Polar residues" evidence="2">
    <location>
        <begin position="577"/>
        <end position="601"/>
    </location>
</feature>